<keyword evidence="1" id="KW-0812">Transmembrane</keyword>
<sequence>MLEPMNPVRSPRPRGARRAWALLFILALGLEIVVDGYVIVQGSSDERALALGVIGVIAFGIYYTMRWLFGDDSVLLSLATTVLFSLAGILVSTAVAATIILLGAGVTLLAIDVRLKRRDALATASGRMG</sequence>
<evidence type="ECO:0000313" key="3">
    <source>
        <dbReference type="Proteomes" id="UP000826651"/>
    </source>
</evidence>
<protein>
    <submittedName>
        <fullName evidence="2">Uncharacterized protein</fullName>
    </submittedName>
</protein>
<keyword evidence="1" id="KW-1133">Transmembrane helix</keyword>
<gene>
    <name evidence="2" type="ORF">KCQ71_02470</name>
</gene>
<dbReference type="Proteomes" id="UP000826651">
    <property type="component" value="Unassembled WGS sequence"/>
</dbReference>
<keyword evidence="3" id="KW-1185">Reference proteome</keyword>
<proteinExistence type="predicted"/>
<feature type="transmembrane region" description="Helical" evidence="1">
    <location>
        <begin position="20"/>
        <end position="40"/>
    </location>
</feature>
<comment type="caution">
    <text evidence="2">The sequence shown here is derived from an EMBL/GenBank/DDBJ whole genome shotgun (WGS) entry which is preliminary data.</text>
</comment>
<keyword evidence="1" id="KW-0472">Membrane</keyword>
<feature type="transmembrane region" description="Helical" evidence="1">
    <location>
        <begin position="47"/>
        <end position="65"/>
    </location>
</feature>
<organism evidence="2 3">
    <name type="scientific">Occultella gossypii</name>
    <dbReference type="NCBI Taxonomy" id="2800820"/>
    <lineage>
        <taxon>Bacteria</taxon>
        <taxon>Bacillati</taxon>
        <taxon>Actinomycetota</taxon>
        <taxon>Actinomycetes</taxon>
        <taxon>Micrococcales</taxon>
        <taxon>Ruaniaceae</taxon>
        <taxon>Occultella</taxon>
    </lineage>
</organism>
<accession>A0ABS7S3S0</accession>
<reference evidence="2 3" key="1">
    <citation type="submission" date="2021-04" db="EMBL/GenBank/DDBJ databases">
        <title>Ruania sp. nov., isolated from sandy soil of mangrove forest.</title>
        <authorList>
            <person name="Ge X."/>
            <person name="Huang R."/>
            <person name="Liu W."/>
        </authorList>
    </citation>
    <scope>NUCLEOTIDE SEQUENCE [LARGE SCALE GENOMIC DNA]</scope>
    <source>
        <strain evidence="2 3">N2-46</strain>
    </source>
</reference>
<evidence type="ECO:0000256" key="1">
    <source>
        <dbReference type="SAM" id="Phobius"/>
    </source>
</evidence>
<name>A0ABS7S3S0_9MICO</name>
<feature type="transmembrane region" description="Helical" evidence="1">
    <location>
        <begin position="85"/>
        <end position="111"/>
    </location>
</feature>
<dbReference type="EMBL" id="JAGSHT010000002">
    <property type="protein sequence ID" value="MBZ2195004.1"/>
    <property type="molecule type" value="Genomic_DNA"/>
</dbReference>
<evidence type="ECO:0000313" key="2">
    <source>
        <dbReference type="EMBL" id="MBZ2195004.1"/>
    </source>
</evidence>